<dbReference type="EMBL" id="CAXIEN010000001">
    <property type="protein sequence ID" value="CAL1260782.1"/>
    <property type="molecule type" value="Genomic_DNA"/>
</dbReference>
<dbReference type="GO" id="GO:0090729">
    <property type="term" value="F:toxin activity"/>
    <property type="evidence" value="ECO:0007669"/>
    <property type="project" value="InterPro"/>
</dbReference>
<feature type="chain" id="PRO_5043740842" evidence="4">
    <location>
        <begin position="18"/>
        <end position="70"/>
    </location>
</feature>
<comment type="caution">
    <text evidence="5">The sequence shown here is derived from an EMBL/GenBank/DDBJ whole genome shotgun (WGS) entry which is preliminary data.</text>
</comment>
<accession>A0AAV1YSH2</accession>
<keyword evidence="2" id="KW-0964">Secreted</keyword>
<dbReference type="Pfam" id="PF10530">
    <property type="entry name" value="Toxin_35"/>
    <property type="match status" value="1"/>
</dbReference>
<evidence type="ECO:0000256" key="3">
    <source>
        <dbReference type="ARBA" id="ARBA00023157"/>
    </source>
</evidence>
<evidence type="ECO:0000256" key="2">
    <source>
        <dbReference type="ARBA" id="ARBA00022525"/>
    </source>
</evidence>
<keyword evidence="4" id="KW-0732">Signal</keyword>
<feature type="signal peptide" evidence="4">
    <location>
        <begin position="1"/>
        <end position="17"/>
    </location>
</feature>
<sequence>MKSYILVLLCIISVTYAYEVMHATLEAQLDESERKDCIALKGECTDNRNGCCTSTGYSEIGCQCYVLKKD</sequence>
<name>A0AAV1YSH2_9ARAC</name>
<organism evidence="5 6">
    <name type="scientific">Larinioides sclopetarius</name>
    <dbReference type="NCBI Taxonomy" id="280406"/>
    <lineage>
        <taxon>Eukaryota</taxon>
        <taxon>Metazoa</taxon>
        <taxon>Ecdysozoa</taxon>
        <taxon>Arthropoda</taxon>
        <taxon>Chelicerata</taxon>
        <taxon>Arachnida</taxon>
        <taxon>Araneae</taxon>
        <taxon>Araneomorphae</taxon>
        <taxon>Entelegynae</taxon>
        <taxon>Araneoidea</taxon>
        <taxon>Araneidae</taxon>
        <taxon>Larinioides</taxon>
    </lineage>
</organism>
<dbReference type="InterPro" id="IPR019553">
    <property type="entry name" value="Spider_toxin_CSTX_knottin"/>
</dbReference>
<proteinExistence type="predicted"/>
<dbReference type="GO" id="GO:0005576">
    <property type="term" value="C:extracellular region"/>
    <property type="evidence" value="ECO:0007669"/>
    <property type="project" value="UniProtKB-SubCell"/>
</dbReference>
<feature type="non-terminal residue" evidence="5">
    <location>
        <position position="70"/>
    </location>
</feature>
<reference evidence="5 6" key="1">
    <citation type="submission" date="2024-04" db="EMBL/GenBank/DDBJ databases">
        <authorList>
            <person name="Rising A."/>
            <person name="Reimegard J."/>
            <person name="Sonavane S."/>
            <person name="Akerstrom W."/>
            <person name="Nylinder S."/>
            <person name="Hedman E."/>
            <person name="Kallberg Y."/>
        </authorList>
    </citation>
    <scope>NUCLEOTIDE SEQUENCE [LARGE SCALE GENOMIC DNA]</scope>
</reference>
<protein>
    <submittedName>
        <fullName evidence="5">Uncharacterized protein</fullName>
    </submittedName>
</protein>
<keyword evidence="3" id="KW-1015">Disulfide bond</keyword>
<gene>
    <name evidence="5" type="ORF">LARSCL_LOCUS34</name>
</gene>
<evidence type="ECO:0000256" key="4">
    <source>
        <dbReference type="SAM" id="SignalP"/>
    </source>
</evidence>
<evidence type="ECO:0000313" key="6">
    <source>
        <dbReference type="Proteomes" id="UP001497382"/>
    </source>
</evidence>
<keyword evidence="6" id="KW-1185">Reference proteome</keyword>
<dbReference type="Proteomes" id="UP001497382">
    <property type="component" value="Unassembled WGS sequence"/>
</dbReference>
<evidence type="ECO:0000256" key="1">
    <source>
        <dbReference type="ARBA" id="ARBA00004613"/>
    </source>
</evidence>
<evidence type="ECO:0000313" key="5">
    <source>
        <dbReference type="EMBL" id="CAL1260782.1"/>
    </source>
</evidence>
<comment type="subcellular location">
    <subcellularLocation>
        <location evidence="1">Secreted</location>
    </subcellularLocation>
</comment>
<dbReference type="AlphaFoldDB" id="A0AAV1YSH2"/>